<name>A0A447TGM7_CHRVL</name>
<dbReference type="InterPro" id="IPR011006">
    <property type="entry name" value="CheY-like_superfamily"/>
</dbReference>
<dbReference type="GO" id="GO:0000160">
    <property type="term" value="P:phosphorelay signal transduction system"/>
    <property type="evidence" value="ECO:0007669"/>
    <property type="project" value="InterPro"/>
</dbReference>
<dbReference type="EMBL" id="LR134182">
    <property type="protein sequence ID" value="VEB44043.1"/>
    <property type="molecule type" value="Genomic_DNA"/>
</dbReference>
<dbReference type="PROSITE" id="PS50110">
    <property type="entry name" value="RESPONSE_REGULATORY"/>
    <property type="match status" value="1"/>
</dbReference>
<comment type="caution">
    <text evidence="1">Lacks conserved residue(s) required for the propagation of feature annotation.</text>
</comment>
<organism evidence="3 4">
    <name type="scientific">Chromobacterium violaceum</name>
    <dbReference type="NCBI Taxonomy" id="536"/>
    <lineage>
        <taxon>Bacteria</taxon>
        <taxon>Pseudomonadati</taxon>
        <taxon>Pseudomonadota</taxon>
        <taxon>Betaproteobacteria</taxon>
        <taxon>Neisseriales</taxon>
        <taxon>Chromobacteriaceae</taxon>
        <taxon>Chromobacterium</taxon>
    </lineage>
</organism>
<evidence type="ECO:0000313" key="3">
    <source>
        <dbReference type="EMBL" id="VEB44043.1"/>
    </source>
</evidence>
<sequence>MTNSDTLGTADVSSFRVLIVDDDPDLRDLLSDYLSRQDMVVSAVGDGEAMNRAWPNNRSTS</sequence>
<dbReference type="SUPFAM" id="SSF52172">
    <property type="entry name" value="CheY-like"/>
    <property type="match status" value="1"/>
</dbReference>
<proteinExistence type="predicted"/>
<gene>
    <name evidence="3" type="ORF">NCTC9695_04517</name>
</gene>
<feature type="domain" description="Response regulatory" evidence="2">
    <location>
        <begin position="16"/>
        <end position="61"/>
    </location>
</feature>
<dbReference type="InterPro" id="IPR001789">
    <property type="entry name" value="Sig_transdc_resp-reg_receiver"/>
</dbReference>
<evidence type="ECO:0000256" key="1">
    <source>
        <dbReference type="PROSITE-ProRule" id="PRU00169"/>
    </source>
</evidence>
<accession>A0A447TGM7</accession>
<dbReference type="AlphaFoldDB" id="A0A447TGM7"/>
<reference evidence="3 4" key="1">
    <citation type="submission" date="2018-12" db="EMBL/GenBank/DDBJ databases">
        <authorList>
            <consortium name="Pathogen Informatics"/>
        </authorList>
    </citation>
    <scope>NUCLEOTIDE SEQUENCE [LARGE SCALE GENOMIC DNA]</scope>
    <source>
        <strain evidence="3 4">NCTC9695</strain>
    </source>
</reference>
<dbReference type="Proteomes" id="UP000275777">
    <property type="component" value="Chromosome"/>
</dbReference>
<protein>
    <submittedName>
        <fullName evidence="3">Osmolarity response regulator</fullName>
    </submittedName>
</protein>
<evidence type="ECO:0000313" key="4">
    <source>
        <dbReference type="Proteomes" id="UP000275777"/>
    </source>
</evidence>
<dbReference type="Gene3D" id="3.40.50.2300">
    <property type="match status" value="1"/>
</dbReference>
<evidence type="ECO:0000259" key="2">
    <source>
        <dbReference type="PROSITE" id="PS50110"/>
    </source>
</evidence>